<dbReference type="EMBL" id="UGOD01000001">
    <property type="protein sequence ID" value="STX51168.1"/>
    <property type="molecule type" value="Genomic_DNA"/>
</dbReference>
<evidence type="ECO:0000256" key="2">
    <source>
        <dbReference type="ARBA" id="ARBA00005336"/>
    </source>
</evidence>
<keyword evidence="8" id="KW-1185">Reference proteome</keyword>
<proteinExistence type="inferred from homology"/>
<evidence type="ECO:0000256" key="4">
    <source>
        <dbReference type="ARBA" id="ARBA00022801"/>
    </source>
</evidence>
<reference evidence="7 8" key="1">
    <citation type="submission" date="2018-06" db="EMBL/GenBank/DDBJ databases">
        <authorList>
            <consortium name="Pathogen Informatics"/>
            <person name="Doyle S."/>
        </authorList>
    </citation>
    <scope>NUCLEOTIDE SEQUENCE [LARGE SCALE GENOMIC DNA]</scope>
    <source>
        <strain evidence="7 8">NCTC13316</strain>
    </source>
</reference>
<dbReference type="InterPro" id="IPR001764">
    <property type="entry name" value="Glyco_hydro_3_N"/>
</dbReference>
<feature type="domain" description="Glycoside hydrolase family 3 N-terminal" evidence="6">
    <location>
        <begin position="3"/>
        <end position="345"/>
    </location>
</feature>
<dbReference type="GO" id="GO:0009254">
    <property type="term" value="P:peptidoglycan turnover"/>
    <property type="evidence" value="ECO:0007669"/>
    <property type="project" value="TreeGrafter"/>
</dbReference>
<evidence type="ECO:0000313" key="8">
    <source>
        <dbReference type="Proteomes" id="UP000254794"/>
    </source>
</evidence>
<dbReference type="InterPro" id="IPR050226">
    <property type="entry name" value="NagZ_Beta-hexosaminidase"/>
</dbReference>
<dbReference type="GO" id="GO:0005975">
    <property type="term" value="P:carbohydrate metabolic process"/>
    <property type="evidence" value="ECO:0007669"/>
    <property type="project" value="InterPro"/>
</dbReference>
<keyword evidence="4 7" id="KW-0378">Hydrolase</keyword>
<dbReference type="Pfam" id="PF00933">
    <property type="entry name" value="Glyco_hydro_3"/>
    <property type="match status" value="1"/>
</dbReference>
<evidence type="ECO:0000256" key="5">
    <source>
        <dbReference type="ARBA" id="ARBA00023295"/>
    </source>
</evidence>
<dbReference type="RefSeq" id="WP_115330819.1">
    <property type="nucleotide sequence ID" value="NZ_CAAAHP010000001.1"/>
</dbReference>
<dbReference type="AlphaFoldDB" id="A0A378JKF4"/>
<sequence length="353" mass="39135">MPTLRQQIAQMLIMGFNGLQVDSSSPVNDWLTNEGIGGVILFDKDVVTNLPEKNLADMQQIIKLTQQLKLYAKANHTLGHVPLFIGIDYEGGAVDRLKSIAGSPQTLSPEQMTRLSEEEFGKRVSEMAAFLKNLGFNLNFAPLLDLDLNKQEGIIGKLGRSFSADPKEVIKYAKLFVTTFAKHNINCCYKHFPGHGSAIGDTHTGFVDVTSTYREEELYPYNALASSQSIPTMIMTAHVINRHLDASGIPATLSKLMLNDLLRKKFGFDGIIVSDDLQMQAISQYYSIEERLCLSINAGADMLIFANQLGHNDASEVIDIIVRLVTDKAISINRINESYQRILNLKQAQLATV</sequence>
<dbReference type="Proteomes" id="UP000254794">
    <property type="component" value="Unassembled WGS sequence"/>
</dbReference>
<comment type="catalytic activity">
    <reaction evidence="1">
        <text>Hydrolysis of terminal non-reducing N-acetyl-D-hexosamine residues in N-acetyl-beta-D-hexosaminides.</text>
        <dbReference type="EC" id="3.2.1.52"/>
    </reaction>
</comment>
<evidence type="ECO:0000256" key="1">
    <source>
        <dbReference type="ARBA" id="ARBA00001231"/>
    </source>
</evidence>
<name>A0A378JKF4_9GAMM</name>
<comment type="similarity">
    <text evidence="2">Belongs to the glycosyl hydrolase 3 family.</text>
</comment>
<organism evidence="7 8">
    <name type="scientific">Legionella busanensis</name>
    <dbReference type="NCBI Taxonomy" id="190655"/>
    <lineage>
        <taxon>Bacteria</taxon>
        <taxon>Pseudomonadati</taxon>
        <taxon>Pseudomonadota</taxon>
        <taxon>Gammaproteobacteria</taxon>
        <taxon>Legionellales</taxon>
        <taxon>Legionellaceae</taxon>
        <taxon>Legionella</taxon>
    </lineage>
</organism>
<evidence type="ECO:0000259" key="6">
    <source>
        <dbReference type="Pfam" id="PF00933"/>
    </source>
</evidence>
<dbReference type="SUPFAM" id="SSF51445">
    <property type="entry name" value="(Trans)glycosidases"/>
    <property type="match status" value="1"/>
</dbReference>
<dbReference type="OrthoDB" id="9786661at2"/>
<dbReference type="InterPro" id="IPR017853">
    <property type="entry name" value="GH"/>
</dbReference>
<evidence type="ECO:0000256" key="3">
    <source>
        <dbReference type="ARBA" id="ARBA00012663"/>
    </source>
</evidence>
<dbReference type="Gene3D" id="3.20.20.300">
    <property type="entry name" value="Glycoside hydrolase, family 3, N-terminal domain"/>
    <property type="match status" value="1"/>
</dbReference>
<protein>
    <recommendedName>
        <fullName evidence="3">beta-N-acetylhexosaminidase</fullName>
        <ecNumber evidence="3">3.2.1.52</ecNumber>
    </recommendedName>
</protein>
<dbReference type="InterPro" id="IPR036962">
    <property type="entry name" value="Glyco_hydro_3_N_sf"/>
</dbReference>
<dbReference type="PANTHER" id="PTHR30480">
    <property type="entry name" value="BETA-HEXOSAMINIDASE-RELATED"/>
    <property type="match status" value="1"/>
</dbReference>
<dbReference type="PANTHER" id="PTHR30480:SF13">
    <property type="entry name" value="BETA-HEXOSAMINIDASE"/>
    <property type="match status" value="1"/>
</dbReference>
<dbReference type="GO" id="GO:0004563">
    <property type="term" value="F:beta-N-acetylhexosaminidase activity"/>
    <property type="evidence" value="ECO:0007669"/>
    <property type="project" value="UniProtKB-EC"/>
</dbReference>
<dbReference type="EC" id="3.2.1.52" evidence="3"/>
<gene>
    <name evidence="7" type="primary">bglX</name>
    <name evidence="7" type="ORF">NCTC13316_01261</name>
</gene>
<keyword evidence="5 7" id="KW-0326">Glycosidase</keyword>
<evidence type="ECO:0000313" key="7">
    <source>
        <dbReference type="EMBL" id="STX51168.1"/>
    </source>
</evidence>
<accession>A0A378JKF4</accession>